<evidence type="ECO:0000313" key="2">
    <source>
        <dbReference type="Proteomes" id="UP001061298"/>
    </source>
</evidence>
<reference evidence="1" key="1">
    <citation type="submission" date="2022-10" db="EMBL/GenBank/DDBJ databases">
        <authorList>
            <person name="Mo P."/>
        </authorList>
    </citation>
    <scope>NUCLEOTIDE SEQUENCE</scope>
    <source>
        <strain evidence="1">HUAS 13-4</strain>
    </source>
</reference>
<dbReference type="Proteomes" id="UP001061298">
    <property type="component" value="Chromosome"/>
</dbReference>
<evidence type="ECO:0000313" key="1">
    <source>
        <dbReference type="EMBL" id="UXY22443.1"/>
    </source>
</evidence>
<name>A0ABY6E7Q8_9ACTN</name>
<keyword evidence="2" id="KW-1185">Reference proteome</keyword>
<dbReference type="RefSeq" id="WP_263232520.1">
    <property type="nucleotide sequence ID" value="NZ_CP106793.1"/>
</dbReference>
<protein>
    <submittedName>
        <fullName evidence="1">Uncharacterized protein</fullName>
    </submittedName>
</protein>
<accession>A0ABY6E7Q8</accession>
<sequence>MALHPETLPMQVQGYALVAAAEAPGDGRIGDNAEGRHTCSV</sequence>
<gene>
    <name evidence="1" type="ORF">N8I84_29895</name>
</gene>
<organism evidence="1 2">
    <name type="scientific">Streptomyces cynarae</name>
    <dbReference type="NCBI Taxonomy" id="2981134"/>
    <lineage>
        <taxon>Bacteria</taxon>
        <taxon>Bacillati</taxon>
        <taxon>Actinomycetota</taxon>
        <taxon>Actinomycetes</taxon>
        <taxon>Kitasatosporales</taxon>
        <taxon>Streptomycetaceae</taxon>
        <taxon>Streptomyces</taxon>
    </lineage>
</organism>
<dbReference type="EMBL" id="CP106793">
    <property type="protein sequence ID" value="UXY22443.1"/>
    <property type="molecule type" value="Genomic_DNA"/>
</dbReference>
<proteinExistence type="predicted"/>